<proteinExistence type="predicted"/>
<feature type="transmembrane region" description="Helical" evidence="1">
    <location>
        <begin position="73"/>
        <end position="91"/>
    </location>
</feature>
<keyword evidence="1" id="KW-0812">Transmembrane</keyword>
<name>A0ABY6IY55_9BACT</name>
<evidence type="ECO:0000256" key="2">
    <source>
        <dbReference type="SAM" id="SignalP"/>
    </source>
</evidence>
<dbReference type="EMBL" id="CP107006">
    <property type="protein sequence ID" value="UYQ92230.1"/>
    <property type="molecule type" value="Genomic_DNA"/>
</dbReference>
<protein>
    <submittedName>
        <fullName evidence="3">Uncharacterized protein</fullName>
    </submittedName>
</protein>
<feature type="chain" id="PRO_5046329664" evidence="2">
    <location>
        <begin position="25"/>
        <end position="133"/>
    </location>
</feature>
<keyword evidence="1" id="KW-0472">Membrane</keyword>
<keyword evidence="2" id="KW-0732">Signal</keyword>
<keyword evidence="1" id="KW-1133">Transmembrane helix</keyword>
<dbReference type="RefSeq" id="WP_264280525.1">
    <property type="nucleotide sequence ID" value="NZ_CP107006.1"/>
</dbReference>
<dbReference type="Proteomes" id="UP001162741">
    <property type="component" value="Chromosome"/>
</dbReference>
<organism evidence="3 4">
    <name type="scientific">Chitinophaga horti</name>
    <dbReference type="NCBI Taxonomy" id="2920382"/>
    <lineage>
        <taxon>Bacteria</taxon>
        <taxon>Pseudomonadati</taxon>
        <taxon>Bacteroidota</taxon>
        <taxon>Chitinophagia</taxon>
        <taxon>Chitinophagales</taxon>
        <taxon>Chitinophagaceae</taxon>
        <taxon>Chitinophaga</taxon>
    </lineage>
</organism>
<feature type="transmembrane region" description="Helical" evidence="1">
    <location>
        <begin position="103"/>
        <end position="122"/>
    </location>
</feature>
<evidence type="ECO:0000256" key="1">
    <source>
        <dbReference type="SAM" id="Phobius"/>
    </source>
</evidence>
<feature type="transmembrane region" description="Helical" evidence="1">
    <location>
        <begin position="40"/>
        <end position="61"/>
    </location>
</feature>
<reference evidence="3" key="1">
    <citation type="submission" date="2022-10" db="EMBL/GenBank/DDBJ databases">
        <title>Chitinophaga sp. nov., isolated from soil.</title>
        <authorList>
            <person name="Jeon C.O."/>
        </authorList>
    </citation>
    <scope>NUCLEOTIDE SEQUENCE</scope>
    <source>
        <strain evidence="3">R8</strain>
    </source>
</reference>
<gene>
    <name evidence="3" type="ORF">MKQ68_19270</name>
</gene>
<evidence type="ECO:0000313" key="4">
    <source>
        <dbReference type="Proteomes" id="UP001162741"/>
    </source>
</evidence>
<accession>A0ABY6IY55</accession>
<feature type="signal peptide" evidence="2">
    <location>
        <begin position="1"/>
        <end position="24"/>
    </location>
</feature>
<evidence type="ECO:0000313" key="3">
    <source>
        <dbReference type="EMBL" id="UYQ92230.1"/>
    </source>
</evidence>
<keyword evidence="4" id="KW-1185">Reference proteome</keyword>
<sequence>MFKKLLLLAIISGVLAGVASLAYAKVYAENTAGEFPSVVTTSGIFITCIGGTLLAAIGYWLLHKLLKQRTEPVFNLLFTILSFASLLGPISHRLPLEIEMPELFLGLTVPMHFFPALGWFTLKPLFFKSAPEA</sequence>